<keyword evidence="1" id="KW-1133">Transmembrane helix</keyword>
<keyword evidence="1" id="KW-0812">Transmembrane</keyword>
<protein>
    <submittedName>
        <fullName evidence="2">Uncharacterized protein</fullName>
    </submittedName>
</protein>
<keyword evidence="1" id="KW-0472">Membrane</keyword>
<reference evidence="2" key="1">
    <citation type="journal article" date="2020" name="Stud. Mycol.">
        <title>101 Dothideomycetes genomes: a test case for predicting lifestyles and emergence of pathogens.</title>
        <authorList>
            <person name="Haridas S."/>
            <person name="Albert R."/>
            <person name="Binder M."/>
            <person name="Bloem J."/>
            <person name="Labutti K."/>
            <person name="Salamov A."/>
            <person name="Andreopoulos B."/>
            <person name="Baker S."/>
            <person name="Barry K."/>
            <person name="Bills G."/>
            <person name="Bluhm B."/>
            <person name="Cannon C."/>
            <person name="Castanera R."/>
            <person name="Culley D."/>
            <person name="Daum C."/>
            <person name="Ezra D."/>
            <person name="Gonzalez J."/>
            <person name="Henrissat B."/>
            <person name="Kuo A."/>
            <person name="Liang C."/>
            <person name="Lipzen A."/>
            <person name="Lutzoni F."/>
            <person name="Magnuson J."/>
            <person name="Mondo S."/>
            <person name="Nolan M."/>
            <person name="Ohm R."/>
            <person name="Pangilinan J."/>
            <person name="Park H.-J."/>
            <person name="Ramirez L."/>
            <person name="Alfaro M."/>
            <person name="Sun H."/>
            <person name="Tritt A."/>
            <person name="Yoshinaga Y."/>
            <person name="Zwiers L.-H."/>
            <person name="Turgeon B."/>
            <person name="Goodwin S."/>
            <person name="Spatafora J."/>
            <person name="Crous P."/>
            <person name="Grigoriev I."/>
        </authorList>
    </citation>
    <scope>NUCLEOTIDE SEQUENCE</scope>
    <source>
        <strain evidence="2">CBS 627.86</strain>
    </source>
</reference>
<organism evidence="2 3">
    <name type="scientific">Lophiotrema nucula</name>
    <dbReference type="NCBI Taxonomy" id="690887"/>
    <lineage>
        <taxon>Eukaryota</taxon>
        <taxon>Fungi</taxon>
        <taxon>Dikarya</taxon>
        <taxon>Ascomycota</taxon>
        <taxon>Pezizomycotina</taxon>
        <taxon>Dothideomycetes</taxon>
        <taxon>Pleosporomycetidae</taxon>
        <taxon>Pleosporales</taxon>
        <taxon>Lophiotremataceae</taxon>
        <taxon>Lophiotrema</taxon>
    </lineage>
</organism>
<dbReference type="Proteomes" id="UP000799770">
    <property type="component" value="Unassembled WGS sequence"/>
</dbReference>
<proteinExistence type="predicted"/>
<dbReference type="AlphaFoldDB" id="A0A6A5ZT11"/>
<keyword evidence="3" id="KW-1185">Reference proteome</keyword>
<name>A0A6A5ZT11_9PLEO</name>
<evidence type="ECO:0000313" key="2">
    <source>
        <dbReference type="EMBL" id="KAF2122023.1"/>
    </source>
</evidence>
<feature type="transmembrane region" description="Helical" evidence="1">
    <location>
        <begin position="171"/>
        <end position="191"/>
    </location>
</feature>
<evidence type="ECO:0000256" key="1">
    <source>
        <dbReference type="SAM" id="Phobius"/>
    </source>
</evidence>
<sequence>MGTGYCKHYFCNSAGALVNAKDLTIGDLKNAYMYMGEIYIPQAMCEELNGSFSDGNCDINDTTAPEVIKNLDGIHTPQQLCELFGTYSNAHCTLPLQATFGDTAAKASPETKAHACGELGGTWQDNQCLLSGDGSLTRRGDVSKIDIPGDGTAQIGEGSGSSVKAHSLDCIQLFGGFVIFMFFAFGVKLVVEKVFKKREQTRIYIVDGGESGYTDKVGMVELG</sequence>
<evidence type="ECO:0000313" key="3">
    <source>
        <dbReference type="Proteomes" id="UP000799770"/>
    </source>
</evidence>
<accession>A0A6A5ZT11</accession>
<dbReference type="EMBL" id="ML977311">
    <property type="protein sequence ID" value="KAF2122023.1"/>
    <property type="molecule type" value="Genomic_DNA"/>
</dbReference>
<gene>
    <name evidence="2" type="ORF">BDV96DRAFT_593963</name>
</gene>